<keyword evidence="3" id="KW-1185">Reference proteome</keyword>
<sequence length="131" mass="14194">MSIGKGNGKLEAVDVEGGDGGINDYATNSFTVDSLSYLALKILRYDIACCCSVPATGLLCDLQGLGRATQKRPPRSPSLVQQPLNPYRPDGPGFEDNICRVVRHPEAYKLLRLKAWAINQTSTKCEPGDLL</sequence>
<comment type="caution">
    <text evidence="2">The sequence shown here is derived from an EMBL/GenBank/DDBJ whole genome shotgun (WGS) entry which is preliminary data.</text>
</comment>
<organism evidence="2 3">
    <name type="scientific">Cytospora schulzeri</name>
    <dbReference type="NCBI Taxonomy" id="448051"/>
    <lineage>
        <taxon>Eukaryota</taxon>
        <taxon>Fungi</taxon>
        <taxon>Dikarya</taxon>
        <taxon>Ascomycota</taxon>
        <taxon>Pezizomycotina</taxon>
        <taxon>Sordariomycetes</taxon>
        <taxon>Sordariomycetidae</taxon>
        <taxon>Diaporthales</taxon>
        <taxon>Cytosporaceae</taxon>
        <taxon>Cytospora</taxon>
    </lineage>
</organism>
<protein>
    <submittedName>
        <fullName evidence="2">Uncharacterized protein</fullName>
    </submittedName>
</protein>
<gene>
    <name evidence="2" type="ORF">VMCG_05067</name>
</gene>
<dbReference type="EMBL" id="LKEA01000014">
    <property type="protein sequence ID" value="ROW04484.1"/>
    <property type="molecule type" value="Genomic_DNA"/>
</dbReference>
<dbReference type="AlphaFoldDB" id="A0A423WM53"/>
<evidence type="ECO:0000313" key="3">
    <source>
        <dbReference type="Proteomes" id="UP000283895"/>
    </source>
</evidence>
<proteinExistence type="predicted"/>
<feature type="region of interest" description="Disordered" evidence="1">
    <location>
        <begin position="67"/>
        <end position="87"/>
    </location>
</feature>
<accession>A0A423WM53</accession>
<reference evidence="2 3" key="1">
    <citation type="submission" date="2015-09" db="EMBL/GenBank/DDBJ databases">
        <title>Host preference determinants of Valsa canker pathogens revealed by comparative genomics.</title>
        <authorList>
            <person name="Yin Z."/>
            <person name="Huang L."/>
        </authorList>
    </citation>
    <scope>NUCLEOTIDE SEQUENCE [LARGE SCALE GENOMIC DNA]</scope>
    <source>
        <strain evidence="2 3">03-1</strain>
    </source>
</reference>
<evidence type="ECO:0000313" key="2">
    <source>
        <dbReference type="EMBL" id="ROW04484.1"/>
    </source>
</evidence>
<evidence type="ECO:0000256" key="1">
    <source>
        <dbReference type="SAM" id="MobiDB-lite"/>
    </source>
</evidence>
<name>A0A423WM53_9PEZI</name>
<dbReference type="Proteomes" id="UP000283895">
    <property type="component" value="Unassembled WGS sequence"/>
</dbReference>